<evidence type="ECO:0000313" key="3">
    <source>
        <dbReference type="Proteomes" id="UP000598227"/>
    </source>
</evidence>
<evidence type="ECO:0000256" key="1">
    <source>
        <dbReference type="SAM" id="Phobius"/>
    </source>
</evidence>
<keyword evidence="3" id="KW-1185">Reference proteome</keyword>
<dbReference type="Proteomes" id="UP000598227">
    <property type="component" value="Unassembled WGS sequence"/>
</dbReference>
<dbReference type="EMBL" id="JACZEP010000010">
    <property type="protein sequence ID" value="MBE1207418.1"/>
    <property type="molecule type" value="Genomic_DNA"/>
</dbReference>
<reference evidence="2 3" key="1">
    <citation type="submission" date="2020-09" db="EMBL/GenBank/DDBJ databases">
        <title>Draft Genome Sequence of Aminobacter carboxidus type strain DSM 1086, a soil Gram-negative carboxydobacterium.</title>
        <authorList>
            <person name="Turrini P."/>
            <person name="Tescari M."/>
            <person name="Artuso I."/>
            <person name="Lugli G.A."/>
            <person name="Frangipani E."/>
            <person name="Ventura M."/>
            <person name="Visca P."/>
        </authorList>
    </citation>
    <scope>NUCLEOTIDE SEQUENCE [LARGE SCALE GENOMIC DNA]</scope>
    <source>
        <strain evidence="2 3">DSM 1086</strain>
    </source>
</reference>
<keyword evidence="1" id="KW-0812">Transmembrane</keyword>
<evidence type="ECO:0000313" key="2">
    <source>
        <dbReference type="EMBL" id="MBE1207418.1"/>
    </source>
</evidence>
<dbReference type="RefSeq" id="WP_192568257.1">
    <property type="nucleotide sequence ID" value="NZ_JACZEP010000010.1"/>
</dbReference>
<sequence>MLSPKTSLNVWIKGHPLCGRDDVAECRYYVLLGTMIESREFISRIIGVIVAVATVVITIGWLLGPIGWFLVVCFACTIWSPSRRWQEIGIGNIILYAAF</sequence>
<name>A0ABR9GUR1_9HYPH</name>
<organism evidence="2 3">
    <name type="scientific">Aminobacter carboxidus</name>
    <dbReference type="NCBI Taxonomy" id="376165"/>
    <lineage>
        <taxon>Bacteria</taxon>
        <taxon>Pseudomonadati</taxon>
        <taxon>Pseudomonadota</taxon>
        <taxon>Alphaproteobacteria</taxon>
        <taxon>Hyphomicrobiales</taxon>
        <taxon>Phyllobacteriaceae</taxon>
        <taxon>Aminobacter</taxon>
    </lineage>
</organism>
<feature type="transmembrane region" description="Helical" evidence="1">
    <location>
        <begin position="41"/>
        <end position="60"/>
    </location>
</feature>
<keyword evidence="1" id="KW-0472">Membrane</keyword>
<proteinExistence type="predicted"/>
<gene>
    <name evidence="2" type="ORF">IHE39_24270</name>
</gene>
<comment type="caution">
    <text evidence="2">The sequence shown here is derived from an EMBL/GenBank/DDBJ whole genome shotgun (WGS) entry which is preliminary data.</text>
</comment>
<keyword evidence="1" id="KW-1133">Transmembrane helix</keyword>
<accession>A0ABR9GUR1</accession>
<protein>
    <submittedName>
        <fullName evidence="2">Uncharacterized protein</fullName>
    </submittedName>
</protein>